<dbReference type="EMBL" id="SAWY01000009">
    <property type="protein sequence ID" value="TPH17050.1"/>
    <property type="molecule type" value="Genomic_DNA"/>
</dbReference>
<gene>
    <name evidence="1" type="ORF">EPA86_05035</name>
</gene>
<sequence>MIIREFKVMDGVKVFDSHITEDHDDYNSQGLDSLYKVEEKHFWFIARKEFIYQQMNKVLPKAINIIEVGAGTGNVSRYLKKNGYQNISIGEMHMSGLKYAKSYGMQSCYQFNLLQTPFENEFDTICMFDVIEHIKDDDLALQNASKSLTKNGYLVLTVPAHMWLWNRDDAIAGHKRRYTKKELINKLTSNGFEITNASYFFMSIVPLLYLRAILNRDDNSIVTNKEVNVNITINPIINSVLLFISRVENKLNSLLVNLFGGSLFIIARKVR</sequence>
<dbReference type="AlphaFoldDB" id="A0A502KZD2"/>
<comment type="caution">
    <text evidence="1">The sequence shown here is derived from an EMBL/GenBank/DDBJ whole genome shotgun (WGS) entry which is preliminary data.</text>
</comment>
<evidence type="ECO:0000313" key="1">
    <source>
        <dbReference type="EMBL" id="TPH17050.1"/>
    </source>
</evidence>
<proteinExistence type="predicted"/>
<dbReference type="Proteomes" id="UP000315303">
    <property type="component" value="Unassembled WGS sequence"/>
</dbReference>
<dbReference type="InterPro" id="IPR029063">
    <property type="entry name" value="SAM-dependent_MTases_sf"/>
</dbReference>
<protein>
    <submittedName>
        <fullName evidence="1">Class I SAM-dependent methyltransferase</fullName>
    </submittedName>
</protein>
<dbReference type="GO" id="GO:0032259">
    <property type="term" value="P:methylation"/>
    <property type="evidence" value="ECO:0007669"/>
    <property type="project" value="UniProtKB-KW"/>
</dbReference>
<dbReference type="SUPFAM" id="SSF53335">
    <property type="entry name" value="S-adenosyl-L-methionine-dependent methyltransferases"/>
    <property type="match status" value="1"/>
</dbReference>
<name>A0A502KZD2_9GAMM</name>
<dbReference type="Pfam" id="PF13489">
    <property type="entry name" value="Methyltransf_23"/>
    <property type="match status" value="1"/>
</dbReference>
<dbReference type="CDD" id="cd02440">
    <property type="entry name" value="AdoMet_MTases"/>
    <property type="match status" value="1"/>
</dbReference>
<evidence type="ECO:0000313" key="2">
    <source>
        <dbReference type="Proteomes" id="UP000315303"/>
    </source>
</evidence>
<dbReference type="GO" id="GO:0008168">
    <property type="term" value="F:methyltransferase activity"/>
    <property type="evidence" value="ECO:0007669"/>
    <property type="project" value="UniProtKB-KW"/>
</dbReference>
<dbReference type="RefSeq" id="WP_140602331.1">
    <property type="nucleotide sequence ID" value="NZ_SAWY01000009.1"/>
</dbReference>
<dbReference type="OrthoDB" id="323463at2"/>
<dbReference type="PANTHER" id="PTHR43861">
    <property type="entry name" value="TRANS-ACONITATE 2-METHYLTRANSFERASE-RELATED"/>
    <property type="match status" value="1"/>
</dbReference>
<dbReference type="Gene3D" id="3.40.50.150">
    <property type="entry name" value="Vaccinia Virus protein VP39"/>
    <property type="match status" value="1"/>
</dbReference>
<organism evidence="1 2">
    <name type="scientific">Litorilituus lipolyticus</name>
    <dbReference type="NCBI Taxonomy" id="2491017"/>
    <lineage>
        <taxon>Bacteria</taxon>
        <taxon>Pseudomonadati</taxon>
        <taxon>Pseudomonadota</taxon>
        <taxon>Gammaproteobacteria</taxon>
        <taxon>Alteromonadales</taxon>
        <taxon>Colwelliaceae</taxon>
        <taxon>Litorilituus</taxon>
    </lineage>
</organism>
<keyword evidence="1" id="KW-0808">Transferase</keyword>
<accession>A0A502KZD2</accession>
<keyword evidence="2" id="KW-1185">Reference proteome</keyword>
<reference evidence="1 2" key="1">
    <citation type="submission" date="2019-01" db="EMBL/GenBank/DDBJ databases">
        <title>Litorilituus lipolytica sp. nov., isolated from intertidal sand of the Yellow Sea in China.</title>
        <authorList>
            <person name="Liu A."/>
        </authorList>
    </citation>
    <scope>NUCLEOTIDE SEQUENCE [LARGE SCALE GENOMIC DNA]</scope>
    <source>
        <strain evidence="1 2">RZ04</strain>
    </source>
</reference>
<keyword evidence="1" id="KW-0489">Methyltransferase</keyword>